<name>A0AAV4CUG4_9GAST</name>
<accession>A0AAV4CUG4</accession>
<evidence type="ECO:0000313" key="2">
    <source>
        <dbReference type="Proteomes" id="UP000735302"/>
    </source>
</evidence>
<reference evidence="1 2" key="1">
    <citation type="journal article" date="2021" name="Elife">
        <title>Chloroplast acquisition without the gene transfer in kleptoplastic sea slugs, Plakobranchus ocellatus.</title>
        <authorList>
            <person name="Maeda T."/>
            <person name="Takahashi S."/>
            <person name="Yoshida T."/>
            <person name="Shimamura S."/>
            <person name="Takaki Y."/>
            <person name="Nagai Y."/>
            <person name="Toyoda A."/>
            <person name="Suzuki Y."/>
            <person name="Arimoto A."/>
            <person name="Ishii H."/>
            <person name="Satoh N."/>
            <person name="Nishiyama T."/>
            <person name="Hasebe M."/>
            <person name="Maruyama T."/>
            <person name="Minagawa J."/>
            <person name="Obokata J."/>
            <person name="Shigenobu S."/>
        </authorList>
    </citation>
    <scope>NUCLEOTIDE SEQUENCE [LARGE SCALE GENOMIC DNA]</scope>
</reference>
<keyword evidence="2" id="KW-1185">Reference proteome</keyword>
<dbReference type="Proteomes" id="UP000735302">
    <property type="component" value="Unassembled WGS sequence"/>
</dbReference>
<evidence type="ECO:0000313" key="1">
    <source>
        <dbReference type="EMBL" id="GFO35562.1"/>
    </source>
</evidence>
<sequence>MIDKSFSHTTRRAVSVEGDFESEHGDWDFDDSIRLQRENNSLRSELHHWKSVAAQLVGTSEHSPHPGP</sequence>
<organism evidence="1 2">
    <name type="scientific">Plakobranchus ocellatus</name>
    <dbReference type="NCBI Taxonomy" id="259542"/>
    <lineage>
        <taxon>Eukaryota</taxon>
        <taxon>Metazoa</taxon>
        <taxon>Spiralia</taxon>
        <taxon>Lophotrochozoa</taxon>
        <taxon>Mollusca</taxon>
        <taxon>Gastropoda</taxon>
        <taxon>Heterobranchia</taxon>
        <taxon>Euthyneura</taxon>
        <taxon>Panpulmonata</taxon>
        <taxon>Sacoglossa</taxon>
        <taxon>Placobranchoidea</taxon>
        <taxon>Plakobranchidae</taxon>
        <taxon>Plakobranchus</taxon>
    </lineage>
</organism>
<gene>
    <name evidence="1" type="ORF">PoB_006206700</name>
</gene>
<dbReference type="AlphaFoldDB" id="A0AAV4CUG4"/>
<protein>
    <submittedName>
        <fullName evidence="1">Uncharacterized protein</fullName>
    </submittedName>
</protein>
<proteinExistence type="predicted"/>
<dbReference type="EMBL" id="BLXT01006999">
    <property type="protein sequence ID" value="GFO35562.1"/>
    <property type="molecule type" value="Genomic_DNA"/>
</dbReference>
<comment type="caution">
    <text evidence="1">The sequence shown here is derived from an EMBL/GenBank/DDBJ whole genome shotgun (WGS) entry which is preliminary data.</text>
</comment>